<name>A0A0R0CPQ9_9GAMM</name>
<dbReference type="AlphaFoldDB" id="A0A0R0CPQ9"/>
<dbReference type="EMBL" id="LDJJ01000026">
    <property type="protein sequence ID" value="KRG67927.1"/>
    <property type="molecule type" value="Genomic_DNA"/>
</dbReference>
<dbReference type="OrthoDB" id="6043341at2"/>
<evidence type="ECO:0000313" key="3">
    <source>
        <dbReference type="Proteomes" id="UP000051863"/>
    </source>
</evidence>
<organism evidence="2 3">
    <name type="scientific">Stenotrophomonas terrae</name>
    <dbReference type="NCBI Taxonomy" id="405446"/>
    <lineage>
        <taxon>Bacteria</taxon>
        <taxon>Pseudomonadati</taxon>
        <taxon>Pseudomonadota</taxon>
        <taxon>Gammaproteobacteria</taxon>
        <taxon>Lysobacterales</taxon>
        <taxon>Lysobacteraceae</taxon>
        <taxon>Stenotrophomonas</taxon>
    </lineage>
</organism>
<accession>A0A0R0CPQ9</accession>
<evidence type="ECO:0000313" key="2">
    <source>
        <dbReference type="EMBL" id="KRG67927.1"/>
    </source>
</evidence>
<gene>
    <name evidence="2" type="ORF">ABB27_07940</name>
</gene>
<protein>
    <recommendedName>
        <fullName evidence="4">Flagellar protein FliT</fullName>
    </recommendedName>
</protein>
<dbReference type="RefSeq" id="WP_057628103.1">
    <property type="nucleotide sequence ID" value="NZ_LDJJ01000026.1"/>
</dbReference>
<keyword evidence="3" id="KW-1185">Reference proteome</keyword>
<feature type="coiled-coil region" evidence="1">
    <location>
        <begin position="2"/>
        <end position="29"/>
    </location>
</feature>
<keyword evidence="1" id="KW-0175">Coiled coil</keyword>
<evidence type="ECO:0008006" key="4">
    <source>
        <dbReference type="Google" id="ProtNLM"/>
    </source>
</evidence>
<reference evidence="2 3" key="1">
    <citation type="submission" date="2015-05" db="EMBL/GenBank/DDBJ databases">
        <title>Genome sequencing and analysis of members of genus Stenotrophomonas.</title>
        <authorList>
            <person name="Patil P.P."/>
            <person name="Midha S."/>
            <person name="Patil P.B."/>
        </authorList>
    </citation>
    <scope>NUCLEOTIDE SEQUENCE [LARGE SCALE GENOMIC DNA]</scope>
    <source>
        <strain evidence="2 3">DSM 18941</strain>
    </source>
</reference>
<proteinExistence type="predicted"/>
<comment type="caution">
    <text evidence="2">The sequence shown here is derived from an EMBL/GenBank/DDBJ whole genome shotgun (WGS) entry which is preliminary data.</text>
</comment>
<dbReference type="PATRIC" id="fig|405446.3.peg.1035"/>
<dbReference type="Proteomes" id="UP000051863">
    <property type="component" value="Unassembled WGS sequence"/>
</dbReference>
<sequence length="103" mass="11329">MTDTARQVLDALHEDLDALKNAIDAEDHDRAEQIVAAHDQRLRSYIQDNGAAAAADALQLLLEQQHTLTGRMRELRDEAAAHLRAERQSTRAASAYIQAGTLA</sequence>
<evidence type="ECO:0000256" key="1">
    <source>
        <dbReference type="SAM" id="Coils"/>
    </source>
</evidence>